<evidence type="ECO:0000313" key="3">
    <source>
        <dbReference type="Proteomes" id="UP000178873"/>
    </source>
</evidence>
<evidence type="ECO:0008006" key="4">
    <source>
        <dbReference type="Google" id="ProtNLM"/>
    </source>
</evidence>
<dbReference type="NCBIfam" id="TIGR00689">
    <property type="entry name" value="rpiB_lacA_lacB"/>
    <property type="match status" value="1"/>
</dbReference>
<proteinExistence type="inferred from homology"/>
<dbReference type="SUPFAM" id="SSF89623">
    <property type="entry name" value="Ribose/Galactose isomerase RpiB/AlsB"/>
    <property type="match status" value="1"/>
</dbReference>
<dbReference type="InterPro" id="IPR036569">
    <property type="entry name" value="RpiB_LacA_LacB_sf"/>
</dbReference>
<dbReference type="PANTHER" id="PTHR30345:SF0">
    <property type="entry name" value="DNA DAMAGE-REPAIR_TOLERATION PROTEIN DRT102"/>
    <property type="match status" value="1"/>
</dbReference>
<dbReference type="Gene3D" id="3.40.1400.10">
    <property type="entry name" value="Sugar-phosphate isomerase, RpiB/LacA/LacB"/>
    <property type="match status" value="1"/>
</dbReference>
<name>A0A1G2M461_9BACT</name>
<dbReference type="Proteomes" id="UP000178873">
    <property type="component" value="Unassembled WGS sequence"/>
</dbReference>
<reference evidence="2 3" key="1">
    <citation type="journal article" date="2016" name="Nat. Commun.">
        <title>Thousands of microbial genomes shed light on interconnected biogeochemical processes in an aquifer system.</title>
        <authorList>
            <person name="Anantharaman K."/>
            <person name="Brown C.T."/>
            <person name="Hug L.A."/>
            <person name="Sharon I."/>
            <person name="Castelle C.J."/>
            <person name="Probst A.J."/>
            <person name="Thomas B.C."/>
            <person name="Singh A."/>
            <person name="Wilkins M.J."/>
            <person name="Karaoz U."/>
            <person name="Brodie E.L."/>
            <person name="Williams K.H."/>
            <person name="Hubbard S.S."/>
            <person name="Banfield J.F."/>
        </authorList>
    </citation>
    <scope>NUCLEOTIDE SEQUENCE [LARGE SCALE GENOMIC DNA]</scope>
</reference>
<protein>
    <recommendedName>
        <fullName evidence="4">Ribose-5-phosphate isomerase</fullName>
    </recommendedName>
</protein>
<dbReference type="Pfam" id="PF02502">
    <property type="entry name" value="LacAB_rpiB"/>
    <property type="match status" value="1"/>
</dbReference>
<dbReference type="EMBL" id="MHRF01000012">
    <property type="protein sequence ID" value="OHA17852.1"/>
    <property type="molecule type" value="Genomic_DNA"/>
</dbReference>
<dbReference type="GO" id="GO:0019316">
    <property type="term" value="P:D-allose catabolic process"/>
    <property type="evidence" value="ECO:0007669"/>
    <property type="project" value="TreeGrafter"/>
</dbReference>
<gene>
    <name evidence="2" type="ORF">A2664_00100</name>
</gene>
<dbReference type="InterPro" id="IPR003500">
    <property type="entry name" value="RpiB_LacA_LacB"/>
</dbReference>
<dbReference type="PANTHER" id="PTHR30345">
    <property type="entry name" value="RIBOSE-5-PHOSPHATE ISOMERASE B"/>
    <property type="match status" value="1"/>
</dbReference>
<dbReference type="STRING" id="1802301.A2664_00100"/>
<dbReference type="AlphaFoldDB" id="A0A1G2M461"/>
<evidence type="ECO:0000256" key="1">
    <source>
        <dbReference type="ARBA" id="ARBA00008754"/>
    </source>
</evidence>
<dbReference type="GO" id="GO:0004751">
    <property type="term" value="F:ribose-5-phosphate isomerase activity"/>
    <property type="evidence" value="ECO:0007669"/>
    <property type="project" value="TreeGrafter"/>
</dbReference>
<evidence type="ECO:0000313" key="2">
    <source>
        <dbReference type="EMBL" id="OHA17852.1"/>
    </source>
</evidence>
<comment type="caution">
    <text evidence="2">The sequence shown here is derived from an EMBL/GenBank/DDBJ whole genome shotgun (WGS) entry which is preliminary data.</text>
</comment>
<accession>A0A1G2M461</accession>
<organism evidence="2 3">
    <name type="scientific">Candidatus Taylorbacteria bacterium RIFCSPHIGHO2_01_FULL_46_22b</name>
    <dbReference type="NCBI Taxonomy" id="1802301"/>
    <lineage>
        <taxon>Bacteria</taxon>
        <taxon>Candidatus Tayloriibacteriota</taxon>
    </lineage>
</organism>
<dbReference type="PIRSF" id="PIRSF005384">
    <property type="entry name" value="RpiB_LacA_B"/>
    <property type="match status" value="1"/>
</dbReference>
<comment type="similarity">
    <text evidence="1">Belongs to the LacAB/RpiB family.</text>
</comment>
<dbReference type="NCBIfam" id="NF004051">
    <property type="entry name" value="PRK05571.1"/>
    <property type="match status" value="1"/>
</dbReference>
<sequence>MKVYIASDHAGYGLKSTLKLFLEGQDHQVVDSGPYEYNENDDYPDYVAAVASEVSQNPETVLGIIIGGSGQGEAIMANRFPYVRAVVFNGQPSPLDGRAVPDEITFTREHNNANILSLGAWFLNDQEAKTAVSRWLSTPFSSEERHIRRLRKIESLSPRGRQDPSY</sequence>
<dbReference type="GO" id="GO:0009052">
    <property type="term" value="P:pentose-phosphate shunt, non-oxidative branch"/>
    <property type="evidence" value="ECO:0007669"/>
    <property type="project" value="TreeGrafter"/>
</dbReference>